<feature type="compositionally biased region" description="Basic and acidic residues" evidence="2">
    <location>
        <begin position="1037"/>
        <end position="1047"/>
    </location>
</feature>
<protein>
    <recommendedName>
        <fullName evidence="3">GRIP domain-containing protein</fullName>
    </recommendedName>
</protein>
<evidence type="ECO:0000313" key="5">
    <source>
        <dbReference type="Proteomes" id="UP000249056"/>
    </source>
</evidence>
<feature type="coiled-coil region" evidence="1">
    <location>
        <begin position="744"/>
        <end position="806"/>
    </location>
</feature>
<feature type="compositionally biased region" description="Basic residues" evidence="2">
    <location>
        <begin position="569"/>
        <end position="581"/>
    </location>
</feature>
<reference evidence="4 5" key="1">
    <citation type="submission" date="2018-06" db="EMBL/GenBank/DDBJ databases">
        <title>Genome Sequence of the Brown Rot Fungal Pathogen Monilinia fructigena.</title>
        <authorList>
            <person name="Landi L."/>
            <person name="De Miccolis Angelini R.M."/>
            <person name="Pollastro S."/>
            <person name="Abate D."/>
            <person name="Faretra F."/>
            <person name="Romanazzi G."/>
        </authorList>
    </citation>
    <scope>NUCLEOTIDE SEQUENCE [LARGE SCALE GENOMIC DNA]</scope>
    <source>
        <strain evidence="4 5">Mfrg269</strain>
    </source>
</reference>
<sequence>MFQRLKAQIDTRIEEKARLNATSSTVQRSASTSSSTTRRPANQSPSRNPRRPRSKEDGDISGRGPDPADFESAFVIEDESETSTRVGTPAGEKLNPMAGDSKLLDGSSAANGSEKSTDATPRASTELPTEVRTKLRKLEKLEGRYQELLKSYRVAHARAISIEPFEKVLKENTPIGSIQEPDMLVEYLNQMKLQGDLVKDELKRVSADRDEYKKKYEESEKQNASVREELTSLQNSSTIGGSSTAGSAEKADTSSINTPSASLKSPVPSGLGISSPKQKPESSDDKDVNNEEFFSYDEEIPKLQAEIKAKSAEIDGLNSGLAKDLENVTNELNDSIKEATGQAQSCQEQIGFQEGEIQRLSEKLQEAEEHRTEVEKTIETQKKEYSENLGKLQATETQLLDLKKNLETQKEEHSERLGKLQNAESQLVKVEEALANEKKLSSERFSILKLELQDQSTKSEEKLKSALDERKEAEKRIESLNVQIKELNTLKKELDFQSDARQEAEKRIELLDVQIKELKESRETDANRIHALEKEIESLRTGEGSPRANEDVSKSAAATSLTPTPSASSKKKSKSKAKNKKAGNAAANTSTAVAAEKPPETAAPELQAEITKLKTEIADKDSQIEKLQTKRKTEEDLREEIDNLQENVLIIGQECVTAKDSINQLRAEKASLEEKVGKLEAEIKDERSRKSASDEIEKEKTDLRAQIAGIESQLRAKIESSIEAEENQVAERTRLQEERKLHLRKRLESEIEAKKTASAKLEEEKASFERRVGELESEIGSQKTASVKAEEDFKKLTSEYQDLKSKSSTMHKDLGAAEQLATSRYKELTDLKQILQNAQPELKTLRAENASLKSIKDELNARTADLRRLEAREKDLKGDLASFKKQAADRDGEIRSLNEKFLQEKNGRLRAEDQARVAQRDLRKSEAEKIQLAAAGRRLVSNLSTETKGLREEVELRGSQYNNAQGLLGSMRDQQAEITVQLRESKEQSESLTEELAEVQRLLVEQTRQAETMRKIVADVNDEADVRIRGMKERMESAIAERDRAEEEASTNARRRSREVDGLKTRIKDFERDIKRATDNRDELEQSQREFKRRREELENAAEKSAQEVSETRSAMSELRNALDGSEKQLRDAEKSRADVRKLLDEANQRYEKLQKDFKALQMKNSRLHDVSSRSSIDSGRSKSPNGAAQTDTVYTKTVLLQFLQQKDKKIQQALVNTVIGQLLHLDKGEQEKWIAAISTWK</sequence>
<evidence type="ECO:0000259" key="3">
    <source>
        <dbReference type="PROSITE" id="PS50913"/>
    </source>
</evidence>
<feature type="compositionally biased region" description="Low complexity" evidence="2">
    <location>
        <begin position="554"/>
        <end position="568"/>
    </location>
</feature>
<feature type="compositionally biased region" description="Basic and acidic residues" evidence="2">
    <location>
        <begin position="1125"/>
        <end position="1134"/>
    </location>
</feature>
<evidence type="ECO:0000256" key="2">
    <source>
        <dbReference type="SAM" id="MobiDB-lite"/>
    </source>
</evidence>
<feature type="coiled-coil region" evidence="1">
    <location>
        <begin position="842"/>
        <end position="928"/>
    </location>
</feature>
<dbReference type="PANTHER" id="PTHR18937:SF171">
    <property type="entry name" value="SPORULATION PROTEIN SPO15"/>
    <property type="match status" value="1"/>
</dbReference>
<evidence type="ECO:0000256" key="1">
    <source>
        <dbReference type="SAM" id="Coils"/>
    </source>
</evidence>
<feature type="coiled-coil region" evidence="1">
    <location>
        <begin position="131"/>
        <end position="158"/>
    </location>
</feature>
<dbReference type="PANTHER" id="PTHR18937">
    <property type="entry name" value="STRUCTURAL MAINTENANCE OF CHROMOSOMES SMC FAMILY MEMBER"/>
    <property type="match status" value="1"/>
</dbReference>
<comment type="caution">
    <text evidence="4">The sequence shown here is derived from an EMBL/GenBank/DDBJ whole genome shotgun (WGS) entry which is preliminary data.</text>
</comment>
<dbReference type="AlphaFoldDB" id="A0A395J9Q6"/>
<gene>
    <name evidence="4" type="ORF">DID88_007104</name>
</gene>
<feature type="compositionally biased region" description="Low complexity" evidence="2">
    <location>
        <begin position="22"/>
        <end position="47"/>
    </location>
</feature>
<feature type="compositionally biased region" description="Low complexity" evidence="2">
    <location>
        <begin position="236"/>
        <end position="248"/>
    </location>
</feature>
<keyword evidence="5" id="KW-1185">Reference proteome</keyword>
<proteinExistence type="predicted"/>
<feature type="region of interest" description="Disordered" evidence="2">
    <location>
        <begin position="1165"/>
        <end position="1190"/>
    </location>
</feature>
<feature type="compositionally biased region" description="Basic and acidic residues" evidence="2">
    <location>
        <begin position="457"/>
        <end position="475"/>
    </location>
</feature>
<dbReference type="OrthoDB" id="1926336at2759"/>
<keyword evidence="1" id="KW-0175">Coiled coil</keyword>
<feature type="region of interest" description="Disordered" evidence="2">
    <location>
        <begin position="1037"/>
        <end position="1060"/>
    </location>
</feature>
<organism evidence="4 5">
    <name type="scientific">Monilinia fructigena</name>
    <dbReference type="NCBI Taxonomy" id="38457"/>
    <lineage>
        <taxon>Eukaryota</taxon>
        <taxon>Fungi</taxon>
        <taxon>Dikarya</taxon>
        <taxon>Ascomycota</taxon>
        <taxon>Pezizomycotina</taxon>
        <taxon>Leotiomycetes</taxon>
        <taxon>Helotiales</taxon>
        <taxon>Sclerotiniaceae</taxon>
        <taxon>Monilinia</taxon>
    </lineage>
</organism>
<name>A0A395J9Q6_9HELO</name>
<feature type="region of interest" description="Disordered" evidence="2">
    <location>
        <begin position="1"/>
        <end position="128"/>
    </location>
</feature>
<feature type="compositionally biased region" description="Low complexity" evidence="2">
    <location>
        <begin position="582"/>
        <end position="605"/>
    </location>
</feature>
<feature type="compositionally biased region" description="Basic and acidic residues" evidence="2">
    <location>
        <begin position="519"/>
        <end position="540"/>
    </location>
</feature>
<accession>A0A395J9Q6</accession>
<feature type="compositionally biased region" description="Basic and acidic residues" evidence="2">
    <location>
        <begin position="1078"/>
        <end position="1106"/>
    </location>
</feature>
<evidence type="ECO:0000313" key="4">
    <source>
        <dbReference type="EMBL" id="RAL68373.1"/>
    </source>
</evidence>
<feature type="region of interest" description="Disordered" evidence="2">
    <location>
        <begin position="455"/>
        <end position="475"/>
    </location>
</feature>
<feature type="compositionally biased region" description="Basic and acidic residues" evidence="2">
    <location>
        <begin position="278"/>
        <end position="289"/>
    </location>
</feature>
<feature type="domain" description="GRIP" evidence="3">
    <location>
        <begin position="1186"/>
        <end position="1237"/>
    </location>
</feature>
<dbReference type="InterPro" id="IPR000237">
    <property type="entry name" value="GRIP_dom"/>
</dbReference>
<feature type="compositionally biased region" description="Polar residues" evidence="2">
    <location>
        <begin position="253"/>
        <end position="263"/>
    </location>
</feature>
<feature type="compositionally biased region" description="Basic and acidic residues" evidence="2">
    <location>
        <begin position="208"/>
        <end position="230"/>
    </location>
</feature>
<dbReference type="PROSITE" id="PS50913">
    <property type="entry name" value="GRIP"/>
    <property type="match status" value="1"/>
</dbReference>
<dbReference type="EMBL" id="QKRW01000001">
    <property type="protein sequence ID" value="RAL68373.1"/>
    <property type="molecule type" value="Genomic_DNA"/>
</dbReference>
<feature type="region of interest" description="Disordered" evidence="2">
    <location>
        <begin position="519"/>
        <end position="609"/>
    </location>
</feature>
<dbReference type="Proteomes" id="UP000249056">
    <property type="component" value="Unassembled WGS sequence"/>
</dbReference>
<feature type="region of interest" description="Disordered" evidence="2">
    <location>
        <begin position="208"/>
        <end position="297"/>
    </location>
</feature>
<feature type="region of interest" description="Disordered" evidence="2">
    <location>
        <begin position="1078"/>
        <end position="1134"/>
    </location>
</feature>
<feature type="compositionally biased region" description="Polar residues" evidence="2">
    <location>
        <begin position="108"/>
        <end position="127"/>
    </location>
</feature>
<dbReference type="Pfam" id="PF01465">
    <property type="entry name" value="GRIP"/>
    <property type="match status" value="1"/>
</dbReference>
<feature type="compositionally biased region" description="Basic and acidic residues" evidence="2">
    <location>
        <begin position="7"/>
        <end position="18"/>
    </location>
</feature>
<feature type="compositionally biased region" description="Low complexity" evidence="2">
    <location>
        <begin position="1173"/>
        <end position="1184"/>
    </location>
</feature>